<dbReference type="GO" id="GO:0043190">
    <property type="term" value="C:ATP-binding cassette (ABC) transporter complex"/>
    <property type="evidence" value="ECO:0007669"/>
    <property type="project" value="InterPro"/>
</dbReference>
<dbReference type="InterPro" id="IPR000914">
    <property type="entry name" value="SBP_5_dom"/>
</dbReference>
<comment type="caution">
    <text evidence="2">The sequence shown here is derived from an EMBL/GenBank/DDBJ whole genome shotgun (WGS) entry which is preliminary data.</text>
</comment>
<dbReference type="InterPro" id="IPR030678">
    <property type="entry name" value="Peptide/Ni-bd"/>
</dbReference>
<evidence type="ECO:0000313" key="2">
    <source>
        <dbReference type="EMBL" id="GES11824.1"/>
    </source>
</evidence>
<gene>
    <name evidence="2" type="primary">dppAch2</name>
    <name evidence="2" type="ORF">Amac_054210</name>
</gene>
<dbReference type="Gene3D" id="3.10.105.10">
    <property type="entry name" value="Dipeptide-binding Protein, Domain 3"/>
    <property type="match status" value="1"/>
</dbReference>
<dbReference type="PANTHER" id="PTHR30290">
    <property type="entry name" value="PERIPLASMIC BINDING COMPONENT OF ABC TRANSPORTER"/>
    <property type="match status" value="1"/>
</dbReference>
<feature type="domain" description="Solute-binding protein family 5" evidence="1">
    <location>
        <begin position="76"/>
        <end position="438"/>
    </location>
</feature>
<dbReference type="InterPro" id="IPR039424">
    <property type="entry name" value="SBP_5"/>
</dbReference>
<dbReference type="Pfam" id="PF00496">
    <property type="entry name" value="SBP_bac_5"/>
    <property type="match status" value="1"/>
</dbReference>
<proteinExistence type="predicted"/>
<reference evidence="2 3" key="1">
    <citation type="submission" date="2019-10" db="EMBL/GenBank/DDBJ databases">
        <title>Whole genome shotgun sequence of Acrocarpospora macrocephala NBRC 16266.</title>
        <authorList>
            <person name="Ichikawa N."/>
            <person name="Kimura A."/>
            <person name="Kitahashi Y."/>
            <person name="Komaki H."/>
            <person name="Oguchi A."/>
        </authorList>
    </citation>
    <scope>NUCLEOTIDE SEQUENCE [LARGE SCALE GENOMIC DNA]</scope>
    <source>
        <strain evidence="2 3">NBRC 16266</strain>
    </source>
</reference>
<protein>
    <submittedName>
        <fullName evidence="2">ABC transporter substrate-binding protein</fullName>
    </submittedName>
</protein>
<dbReference type="Gene3D" id="3.90.76.10">
    <property type="entry name" value="Dipeptide-binding Protein, Domain 1"/>
    <property type="match status" value="1"/>
</dbReference>
<keyword evidence="3" id="KW-1185">Reference proteome</keyword>
<accession>A0A5M3WSH9</accession>
<organism evidence="2 3">
    <name type="scientific">Acrocarpospora macrocephala</name>
    <dbReference type="NCBI Taxonomy" id="150177"/>
    <lineage>
        <taxon>Bacteria</taxon>
        <taxon>Bacillati</taxon>
        <taxon>Actinomycetota</taxon>
        <taxon>Actinomycetes</taxon>
        <taxon>Streptosporangiales</taxon>
        <taxon>Streptosporangiaceae</taxon>
        <taxon>Acrocarpospora</taxon>
    </lineage>
</organism>
<dbReference type="GO" id="GO:0042597">
    <property type="term" value="C:periplasmic space"/>
    <property type="evidence" value="ECO:0007669"/>
    <property type="project" value="UniProtKB-ARBA"/>
</dbReference>
<dbReference type="GO" id="GO:1904680">
    <property type="term" value="F:peptide transmembrane transporter activity"/>
    <property type="evidence" value="ECO:0007669"/>
    <property type="project" value="TreeGrafter"/>
</dbReference>
<name>A0A5M3WSH9_9ACTN</name>
<dbReference type="Gene3D" id="3.40.190.10">
    <property type="entry name" value="Periplasmic binding protein-like II"/>
    <property type="match status" value="1"/>
</dbReference>
<dbReference type="EMBL" id="BLAE01000033">
    <property type="protein sequence ID" value="GES11824.1"/>
    <property type="molecule type" value="Genomic_DNA"/>
</dbReference>
<dbReference type="PIRSF" id="PIRSF002741">
    <property type="entry name" value="MppA"/>
    <property type="match status" value="1"/>
</dbReference>
<dbReference type="GO" id="GO:0015833">
    <property type="term" value="P:peptide transport"/>
    <property type="evidence" value="ECO:0007669"/>
    <property type="project" value="TreeGrafter"/>
</dbReference>
<dbReference type="CDD" id="cd08512">
    <property type="entry name" value="PBP2_NikA_DppA_OppA_like_7"/>
    <property type="match status" value="1"/>
</dbReference>
<dbReference type="SUPFAM" id="SSF53850">
    <property type="entry name" value="Periplasmic binding protein-like II"/>
    <property type="match status" value="1"/>
</dbReference>
<dbReference type="PROSITE" id="PS51257">
    <property type="entry name" value="PROKAR_LIPOPROTEIN"/>
    <property type="match status" value="1"/>
</dbReference>
<dbReference type="AlphaFoldDB" id="A0A5M3WSH9"/>
<evidence type="ECO:0000313" key="3">
    <source>
        <dbReference type="Proteomes" id="UP000331127"/>
    </source>
</evidence>
<dbReference type="Proteomes" id="UP000331127">
    <property type="component" value="Unassembled WGS sequence"/>
</dbReference>
<sequence>MRNRTLITAVAAVFALVGCTQVTPPTVRESRTVSAVFSNIAETKSLDPHLAFASESVLFVRQAYDSLLEYKPGGTEIRPALATKWESAADAKTHTITLRSGVQFHDGSTLDSAVVKASVDRLREINQGPATLFGNLDTVETPTADTVVFKLKNADAFFPGMLPKLPIVSKKAIDEHKTADDPWAKEWFTGNEAGSGPYTLGTWERGKAITLNAFEGYWQKFEDGTPTKVTLRTDPDVTTAVQLMCQGQVDMIGGIGTDQTDQAAACADVKAVQQPKLGVNTVFFNLKAKGPVSDVRVRKAIALAVDYKAYLEYFKGRAQEARGPLPPGAVEFEPPFPAFAQNLDEAKRLLADAGYPDGGFTLSYLGLKGLAWEEFFGTLLEQNLKPLGIKVKQTLVGWPQMVSMQGDPKTAHDLSFLVLNMVTPDPTSILRNYTTAARADKGGMNWAYYSNSGLDERLGQISGILDETQRLNELREAQQSIIDDQVAIWLPSSNIYQPVAKKWEVSYEPIDFVVMVRFFYARES</sequence>
<evidence type="ECO:0000259" key="1">
    <source>
        <dbReference type="Pfam" id="PF00496"/>
    </source>
</evidence>
<dbReference type="RefSeq" id="WP_170322663.1">
    <property type="nucleotide sequence ID" value="NZ_BAAAHL010000038.1"/>
</dbReference>